<organism evidence="1 2">
    <name type="scientific">Cytophaga hutchinsonii (strain ATCC 33406 / DSM 1761 / CIP 103989 / NBRC 15051 / NCIMB 9469 / D465)</name>
    <dbReference type="NCBI Taxonomy" id="269798"/>
    <lineage>
        <taxon>Bacteria</taxon>
        <taxon>Pseudomonadati</taxon>
        <taxon>Bacteroidota</taxon>
        <taxon>Cytophagia</taxon>
        <taxon>Cytophagales</taxon>
        <taxon>Cytophagaceae</taxon>
        <taxon>Cytophaga</taxon>
    </lineage>
</organism>
<dbReference type="Gene3D" id="2.60.40.10">
    <property type="entry name" value="Immunoglobulins"/>
    <property type="match status" value="2"/>
</dbReference>
<evidence type="ECO:0000313" key="1">
    <source>
        <dbReference type="EMBL" id="ABG57818.1"/>
    </source>
</evidence>
<dbReference type="RefSeq" id="WP_011583934.1">
    <property type="nucleotide sequence ID" value="NC_008255.1"/>
</dbReference>
<dbReference type="OrthoDB" id="904955at2"/>
<reference evidence="1 2" key="1">
    <citation type="journal article" date="2007" name="Appl. Environ. Microbiol.">
        <title>Genome sequence of the cellulolytic gliding bacterium Cytophaga hutchinsonii.</title>
        <authorList>
            <person name="Xie G."/>
            <person name="Bruce D.C."/>
            <person name="Challacombe J.F."/>
            <person name="Chertkov O."/>
            <person name="Detter J.C."/>
            <person name="Gilna P."/>
            <person name="Han C.S."/>
            <person name="Lucas S."/>
            <person name="Misra M."/>
            <person name="Myers G.L."/>
            <person name="Richardson P."/>
            <person name="Tapia R."/>
            <person name="Thayer N."/>
            <person name="Thompson L.S."/>
            <person name="Brettin T.S."/>
            <person name="Henrissat B."/>
            <person name="Wilson D.B."/>
            <person name="McBride M.J."/>
        </authorList>
    </citation>
    <scope>NUCLEOTIDE SEQUENCE [LARGE SCALE GENOMIC DNA]</scope>
    <source>
        <strain evidence="2">ATCC 33406 / DSM 1761 / CIP 103989 / NBRC 15051 / NCIMB 9469 / D465</strain>
    </source>
</reference>
<dbReference type="Pfam" id="PF13585">
    <property type="entry name" value="CHU_C"/>
    <property type="match status" value="1"/>
</dbReference>
<accession>A0A6N4SNH8</accession>
<dbReference type="Proteomes" id="UP000001822">
    <property type="component" value="Chromosome"/>
</dbReference>
<dbReference type="KEGG" id="chu:CHU_0531"/>
<keyword evidence="2" id="KW-1185">Reference proteome</keyword>
<protein>
    <submittedName>
        <fullName evidence="1">CHU large protein uncharacterized</fullName>
    </submittedName>
</protein>
<sequence length="1032" mass="111242">MNRTFYLFVKLSCIFSLFFFSILTFGQNTYYSKGNGNFNIPGNWSTDRYGMTGFEPTFGDLLGGNATCIIQSGHVIDLTQNITLKALGLESGSTFNISGFEVVITGDLEINKNNGTMSTINFGENTTTLTVNGNLIGGQGSSIQHAPIGFNTKQQLILKGASNTLHNFISTTNSIARSIVQYAGGNQTVFPSPNYSELVIDGTGIKSLTPSPFMASMETKVSKALSLNHLLQLNNQDLIYNGPNSGITYTSGWVYTNGTGMLKNISAEATQTFPVGDAVRMEAVEINNISNVSNIIYGVRYGAVNTSVNATIPNNGMGVWYISSNLAMTTGITLINPVNPAASLSATSKIAVYNNNFTSSWKTQATTYTTPDYKATFALQNSENSIALFDCRPISFTSSTLPPAYVGRAYNPPYLKVADGTAPYSLTSYSSTSVNFSAYVVSNTEGTVLIYGTPQTIATYEMTLKMSDAFTCETTLKYTIDVRKAETVWNGSSWSDGAPDQNMDAVFAGNYTAPAFNAVIAKSITVNAGFTVTVPDNSRIESKSTLTNNGTIAQSCNGNVVVTTGPIAGKPVTMPAITLSALPYGTLNKPYSQTITANITGTGASYSMIPLNAVPGISMTSGGIVSGTPTTGGSYSFSVTYSYAQCSYTQAYTLTIVEPASPNLYIYPINTKTYGDTDFQLSAYTKNTATSITYTVSPTGGCATLLPDNTLKITCAGPAPNNIITVTAKQAATGTYKAETVSTSFFINPAPAKLKIKNTGFLPNETIGISTDKTSDGVITYTQLSGYDVATVTNTGTITTYSGTGTFSVRIRIPATNNYTGLDSIYTFTVYPIKYAPIAVNDTIVLQIGQDSLFNILLNDYGLTDPINPTLTDIDIENNGIQNKYYSTAFGTFNIDPKGNLYIRTFEGFVGTEKLAYTVTDEYGLTSETAYLYITVEPPFKLPDLKANEVMTPNNDNLNDALIIAYTDLNKENSLTVMDKAGNTVYERTNYQNDWEGFDKNNNKLESGTYFYIFKEKYTGRQLSNYIQIVTQ</sequence>
<gene>
    <name evidence="1" type="ordered locus">CHU_0531</name>
</gene>
<evidence type="ECO:0000313" key="2">
    <source>
        <dbReference type="Proteomes" id="UP000001822"/>
    </source>
</evidence>
<name>A0A6N4SNH8_CYTH3</name>
<proteinExistence type="predicted"/>
<dbReference type="EMBL" id="CP000383">
    <property type="protein sequence ID" value="ABG57818.1"/>
    <property type="molecule type" value="Genomic_DNA"/>
</dbReference>
<dbReference type="InterPro" id="IPR013783">
    <property type="entry name" value="Ig-like_fold"/>
</dbReference>
<dbReference type="AlphaFoldDB" id="A0A6N4SNH8"/>
<dbReference type="Pfam" id="PF17963">
    <property type="entry name" value="Big_9"/>
    <property type="match status" value="1"/>
</dbReference>